<evidence type="ECO:0000256" key="3">
    <source>
        <dbReference type="ARBA" id="ARBA00022840"/>
    </source>
</evidence>
<dbReference type="PANTHER" id="PTHR42855">
    <property type="entry name" value="ABC TRANSPORTER ATP-BINDING SUBUNIT"/>
    <property type="match status" value="1"/>
</dbReference>
<dbReference type="SMART" id="SM00382">
    <property type="entry name" value="AAA"/>
    <property type="match status" value="2"/>
</dbReference>
<sequence>MIMQLEHIAKSFGGRQLFHDVTFRLEEYERLALVGPNGAGKTTMLNIISGQEDADEGRVLFAKGARVGYLEQEAIEMADQPIFEEVMSSQVEVLEAERRLYKLEHELGEDPTPQQLAAAGRARDAYEVLGGYTIEAKVRSVMFGLGFKEADLRRSTTEFSGGWQMRIALAKLLIRNPEVLLLDEPTNHLDLESVKWLEGFLRGYAGTVVVVSHDRAFMDNMVDRVAEVDNGQVNLYKGNYSDYLRIREERLERLRAEAAKQAEEIAHMEAFVEKFRYKATKSKQVQDRVKKLEKIKRIELPEEKKTVHFNFKQPPRTGDEVVRARGLVKRFGEKTVYDGFDFTMYRGDKIALVGPNGAGKSTLLKMVAGALAPDAGTIEYGVHVTKTYYAQHQLEELHPGNTVFEELDRVAPGWTISQVRTLLGAFLFTGDAVDKRVSVLSGGEKSRLALAKMLVAPRPLLCLDEPTNHLDIASADILEQALKAFEGTILFITHDRHLIKGVANRIVEVEPGRVTNYDGDYDYYLFKSGQLDGPAPEERSLVDEVMGEGGPGKGEGGKAAKGPGGSGSKTVVNVNRRDRPASAAVAAAKPAGQPVELTAPRESAPKTKEQKRREAEARNRAYAALKNHRKRIAELDRQMERDNARMAELLELMADPDFYINEDASSDAVAEHAKIKQRLAAAEEEWFSLTEELEEEMARQAEGL</sequence>
<dbReference type="GO" id="GO:0005524">
    <property type="term" value="F:ATP binding"/>
    <property type="evidence" value="ECO:0007669"/>
    <property type="project" value="UniProtKB-KW"/>
</dbReference>
<keyword evidence="2" id="KW-0547">Nucleotide-binding</keyword>
<feature type="compositionally biased region" description="Gly residues" evidence="5">
    <location>
        <begin position="547"/>
        <end position="567"/>
    </location>
</feature>
<proteinExistence type="predicted"/>
<dbReference type="InterPro" id="IPR017871">
    <property type="entry name" value="ABC_transporter-like_CS"/>
</dbReference>
<feature type="compositionally biased region" description="Basic and acidic residues" evidence="5">
    <location>
        <begin position="603"/>
        <end position="616"/>
    </location>
</feature>
<evidence type="ECO:0000256" key="5">
    <source>
        <dbReference type="SAM" id="MobiDB-lite"/>
    </source>
</evidence>
<keyword evidence="3 7" id="KW-0067">ATP-binding</keyword>
<dbReference type="Proteomes" id="UP000462865">
    <property type="component" value="Unassembled WGS sequence"/>
</dbReference>
<keyword evidence="4" id="KW-0175">Coiled coil</keyword>
<dbReference type="PANTHER" id="PTHR42855:SF2">
    <property type="entry name" value="DRUG RESISTANCE ABC TRANSPORTER,ATP-BINDING PROTEIN"/>
    <property type="match status" value="1"/>
</dbReference>
<gene>
    <name evidence="7" type="ORF">GKG38_06290</name>
</gene>
<dbReference type="AlphaFoldDB" id="A0A7K0I9S9"/>
<dbReference type="RefSeq" id="WP_154270302.1">
    <property type="nucleotide sequence ID" value="NZ_JAJCHO010000012.1"/>
</dbReference>
<dbReference type="Gene3D" id="3.40.50.300">
    <property type="entry name" value="P-loop containing nucleotide triphosphate hydrolases"/>
    <property type="match status" value="2"/>
</dbReference>
<dbReference type="InterPro" id="IPR027417">
    <property type="entry name" value="P-loop_NTPase"/>
</dbReference>
<feature type="coiled-coil region" evidence="4">
    <location>
        <begin position="244"/>
        <end position="271"/>
    </location>
</feature>
<dbReference type="Pfam" id="PF00005">
    <property type="entry name" value="ABC_tran"/>
    <property type="match status" value="2"/>
</dbReference>
<dbReference type="SUPFAM" id="SSF52540">
    <property type="entry name" value="P-loop containing nucleoside triphosphate hydrolases"/>
    <property type="match status" value="2"/>
</dbReference>
<dbReference type="CDD" id="cd03221">
    <property type="entry name" value="ABCF_EF-3"/>
    <property type="match status" value="2"/>
</dbReference>
<evidence type="ECO:0000259" key="6">
    <source>
        <dbReference type="PROSITE" id="PS50893"/>
    </source>
</evidence>
<keyword evidence="1" id="KW-0677">Repeat</keyword>
<dbReference type="Pfam" id="PF12848">
    <property type="entry name" value="ABC_tran_Xtn"/>
    <property type="match status" value="1"/>
</dbReference>
<dbReference type="PROSITE" id="PS50893">
    <property type="entry name" value="ABC_TRANSPORTER_2"/>
    <property type="match status" value="2"/>
</dbReference>
<dbReference type="EMBL" id="WKZA01000020">
    <property type="protein sequence ID" value="MSA94671.1"/>
    <property type="molecule type" value="Genomic_DNA"/>
</dbReference>
<feature type="domain" description="ABC transporter" evidence="6">
    <location>
        <begin position="3"/>
        <end position="255"/>
    </location>
</feature>
<organism evidence="7 8">
    <name type="scientific">Gordonibacter urolithinfaciens</name>
    <dbReference type="NCBI Taxonomy" id="1335613"/>
    <lineage>
        <taxon>Bacteria</taxon>
        <taxon>Bacillati</taxon>
        <taxon>Actinomycetota</taxon>
        <taxon>Coriobacteriia</taxon>
        <taxon>Eggerthellales</taxon>
        <taxon>Eggerthellaceae</taxon>
        <taxon>Gordonibacter</taxon>
    </lineage>
</organism>
<dbReference type="Pfam" id="PF16326">
    <property type="entry name" value="ABC_tran_CTD"/>
    <property type="match status" value="1"/>
</dbReference>
<name>A0A7K0I9S9_9ACTN</name>
<reference evidence="7 8" key="1">
    <citation type="journal article" date="2019" name="Nat. Med.">
        <title>A library of human gut bacterial isolates paired with longitudinal multiomics data enables mechanistic microbiome research.</title>
        <authorList>
            <person name="Poyet M."/>
            <person name="Groussin M."/>
            <person name="Gibbons S.M."/>
            <person name="Avila-Pacheco J."/>
            <person name="Jiang X."/>
            <person name="Kearney S.M."/>
            <person name="Perrotta A.R."/>
            <person name="Berdy B."/>
            <person name="Zhao S."/>
            <person name="Lieberman T.D."/>
            <person name="Swanson P.K."/>
            <person name="Smith M."/>
            <person name="Roesemann S."/>
            <person name="Alexander J.E."/>
            <person name="Rich S.A."/>
            <person name="Livny J."/>
            <person name="Vlamakis H."/>
            <person name="Clish C."/>
            <person name="Bullock K."/>
            <person name="Deik A."/>
            <person name="Scott J."/>
            <person name="Pierce K.A."/>
            <person name="Xavier R.J."/>
            <person name="Alm E.J."/>
        </authorList>
    </citation>
    <scope>NUCLEOTIDE SEQUENCE [LARGE SCALE GENOMIC DNA]</scope>
    <source>
        <strain evidence="7 8">BIOML-A1</strain>
    </source>
</reference>
<dbReference type="GO" id="GO:0003677">
    <property type="term" value="F:DNA binding"/>
    <property type="evidence" value="ECO:0007669"/>
    <property type="project" value="InterPro"/>
</dbReference>
<dbReference type="GO" id="GO:0016887">
    <property type="term" value="F:ATP hydrolysis activity"/>
    <property type="evidence" value="ECO:0007669"/>
    <property type="project" value="InterPro"/>
</dbReference>
<dbReference type="InterPro" id="IPR032524">
    <property type="entry name" value="ABC_tran_C"/>
</dbReference>
<dbReference type="PROSITE" id="PS00211">
    <property type="entry name" value="ABC_TRANSPORTER_1"/>
    <property type="match status" value="2"/>
</dbReference>
<feature type="coiled-coil region" evidence="4">
    <location>
        <begin position="618"/>
        <end position="699"/>
    </location>
</feature>
<accession>A0A7K0I9S9</accession>
<evidence type="ECO:0000313" key="7">
    <source>
        <dbReference type="EMBL" id="MSA94671.1"/>
    </source>
</evidence>
<evidence type="ECO:0000313" key="8">
    <source>
        <dbReference type="Proteomes" id="UP000462865"/>
    </source>
</evidence>
<dbReference type="InterPro" id="IPR003593">
    <property type="entry name" value="AAA+_ATPase"/>
</dbReference>
<evidence type="ECO:0000256" key="2">
    <source>
        <dbReference type="ARBA" id="ARBA00022741"/>
    </source>
</evidence>
<feature type="domain" description="ABC transporter" evidence="6">
    <location>
        <begin position="322"/>
        <end position="536"/>
    </location>
</feature>
<evidence type="ECO:0000256" key="1">
    <source>
        <dbReference type="ARBA" id="ARBA00022737"/>
    </source>
</evidence>
<dbReference type="InterPro" id="IPR032781">
    <property type="entry name" value="ABC_tran_Xtn"/>
</dbReference>
<dbReference type="InterPro" id="IPR051309">
    <property type="entry name" value="ABCF_ATPase"/>
</dbReference>
<dbReference type="InterPro" id="IPR003439">
    <property type="entry name" value="ABC_transporter-like_ATP-bd"/>
</dbReference>
<evidence type="ECO:0000256" key="4">
    <source>
        <dbReference type="SAM" id="Coils"/>
    </source>
</evidence>
<feature type="region of interest" description="Disordered" evidence="5">
    <location>
        <begin position="544"/>
        <end position="616"/>
    </location>
</feature>
<protein>
    <submittedName>
        <fullName evidence="7">ATP-binding cassette domain-containing protein</fullName>
    </submittedName>
</protein>
<dbReference type="FunFam" id="3.40.50.300:FF:000011">
    <property type="entry name" value="Putative ABC transporter ATP-binding component"/>
    <property type="match status" value="1"/>
</dbReference>
<comment type="caution">
    <text evidence="7">The sequence shown here is derived from an EMBL/GenBank/DDBJ whole genome shotgun (WGS) entry which is preliminary data.</text>
</comment>
<feature type="compositionally biased region" description="Low complexity" evidence="5">
    <location>
        <begin position="581"/>
        <end position="591"/>
    </location>
</feature>
<dbReference type="FunFam" id="3.40.50.300:FF:000309">
    <property type="entry name" value="ABC transporter ATP-binding protein"/>
    <property type="match status" value="1"/>
</dbReference>